<dbReference type="InterPro" id="IPR004813">
    <property type="entry name" value="OPT"/>
</dbReference>
<accession>A0A7V8NS64</accession>
<feature type="transmembrane region" description="Helical" evidence="6">
    <location>
        <begin position="92"/>
        <end position="112"/>
    </location>
</feature>
<organism evidence="7 8">
    <name type="scientific">Candidatus Acidiferrum panamense</name>
    <dbReference type="NCBI Taxonomy" id="2741543"/>
    <lineage>
        <taxon>Bacteria</taxon>
        <taxon>Pseudomonadati</taxon>
        <taxon>Acidobacteriota</taxon>
        <taxon>Terriglobia</taxon>
        <taxon>Candidatus Acidiferrales</taxon>
        <taxon>Candidatus Acidiferrum</taxon>
    </lineage>
</organism>
<comment type="caution">
    <text evidence="7">The sequence shown here is derived from an EMBL/GenBank/DDBJ whole genome shotgun (WGS) entry which is preliminary data.</text>
</comment>
<evidence type="ECO:0000313" key="8">
    <source>
        <dbReference type="Proteomes" id="UP000567293"/>
    </source>
</evidence>
<feature type="transmembrane region" description="Helical" evidence="6">
    <location>
        <begin position="272"/>
        <end position="295"/>
    </location>
</feature>
<evidence type="ECO:0000256" key="1">
    <source>
        <dbReference type="ARBA" id="ARBA00004141"/>
    </source>
</evidence>
<feature type="non-terminal residue" evidence="7">
    <location>
        <position position="1"/>
    </location>
</feature>
<dbReference type="AlphaFoldDB" id="A0A7V8NS64"/>
<feature type="transmembrane region" description="Helical" evidence="6">
    <location>
        <begin position="237"/>
        <end position="256"/>
    </location>
</feature>
<evidence type="ECO:0000313" key="7">
    <source>
        <dbReference type="EMBL" id="MBA0086421.1"/>
    </source>
</evidence>
<sequence>LVVVFGFLFVTVASRISGLLGNSSNPVSGMSIGTLMATCAIFLLAGWTAPSYGVLALTIGGSVCIAAAIAGATSQDLKTGYLVGATPVLQQWGLLVGVTVSTFAIGITLGLMNKGLERYIPTEIPVNLAALPTGVKVERATFEHLGKNYVLVNALGSSQIPDGEYLYDPGSERIELQWAQGIGSDKAPAPQARLMATVINGILSQRLPWRLVLMGVALVIAVEILGIRSLAFAVGAYLSLGTTATMFAGGMVRVLVEATTKKKEESEASPGALYASGLIAAGGVFGLLGIVINLLEDPEISNRVPHWLTATLGLPWRADLFAFGPKVLGPLSTSNLLGLIMFLILAGSLFYFARKKLD</sequence>
<dbReference type="Proteomes" id="UP000567293">
    <property type="component" value="Unassembled WGS sequence"/>
</dbReference>
<keyword evidence="8" id="KW-1185">Reference proteome</keyword>
<dbReference type="Pfam" id="PF03169">
    <property type="entry name" value="OPT"/>
    <property type="match status" value="2"/>
</dbReference>
<evidence type="ECO:0000256" key="4">
    <source>
        <dbReference type="ARBA" id="ARBA00022989"/>
    </source>
</evidence>
<evidence type="ECO:0000256" key="6">
    <source>
        <dbReference type="SAM" id="Phobius"/>
    </source>
</evidence>
<proteinExistence type="predicted"/>
<reference evidence="7" key="1">
    <citation type="submission" date="2020-06" db="EMBL/GenBank/DDBJ databases">
        <title>Legume-microbial interactions unlock mineral nutrients during tropical forest succession.</title>
        <authorList>
            <person name="Epihov D.Z."/>
        </authorList>
    </citation>
    <scope>NUCLEOTIDE SEQUENCE [LARGE SCALE GENOMIC DNA]</scope>
    <source>
        <strain evidence="7">Pan2503</strain>
    </source>
</reference>
<dbReference type="GO" id="GO:0016020">
    <property type="term" value="C:membrane"/>
    <property type="evidence" value="ECO:0007669"/>
    <property type="project" value="UniProtKB-SubCell"/>
</dbReference>
<feature type="transmembrane region" description="Helical" evidence="6">
    <location>
        <begin position="28"/>
        <end position="47"/>
    </location>
</feature>
<feature type="transmembrane region" description="Helical" evidence="6">
    <location>
        <begin position="211"/>
        <end position="231"/>
    </location>
</feature>
<gene>
    <name evidence="7" type="ORF">HRJ53_15685</name>
</gene>
<feature type="transmembrane region" description="Helical" evidence="6">
    <location>
        <begin position="336"/>
        <end position="353"/>
    </location>
</feature>
<dbReference type="PANTHER" id="PTHR31645">
    <property type="entry name" value="OLIGOPEPTIDE TRANSPORTER YGL114W-RELATED"/>
    <property type="match status" value="1"/>
</dbReference>
<feature type="transmembrane region" description="Helical" evidence="6">
    <location>
        <begin position="54"/>
        <end position="72"/>
    </location>
</feature>
<evidence type="ECO:0000256" key="2">
    <source>
        <dbReference type="ARBA" id="ARBA00022448"/>
    </source>
</evidence>
<evidence type="ECO:0000256" key="3">
    <source>
        <dbReference type="ARBA" id="ARBA00022692"/>
    </source>
</evidence>
<keyword evidence="4 6" id="KW-1133">Transmembrane helix</keyword>
<dbReference type="InterPro" id="IPR045035">
    <property type="entry name" value="YSL-like"/>
</dbReference>
<keyword evidence="5 6" id="KW-0472">Membrane</keyword>
<protein>
    <submittedName>
        <fullName evidence="7">OPT/YSL family transporter</fullName>
    </submittedName>
</protein>
<keyword evidence="2" id="KW-0813">Transport</keyword>
<dbReference type="PANTHER" id="PTHR31645:SF0">
    <property type="entry name" value="OLIGOPEPTIDE TRANSPORTER YGL114W-RELATED"/>
    <property type="match status" value="1"/>
</dbReference>
<comment type="subcellular location">
    <subcellularLocation>
        <location evidence="1">Membrane</location>
        <topology evidence="1">Multi-pass membrane protein</topology>
    </subcellularLocation>
</comment>
<dbReference type="EMBL" id="JACDQQ010001507">
    <property type="protein sequence ID" value="MBA0086421.1"/>
    <property type="molecule type" value="Genomic_DNA"/>
</dbReference>
<keyword evidence="3 6" id="KW-0812">Transmembrane</keyword>
<name>A0A7V8NS64_9BACT</name>
<dbReference type="GO" id="GO:0035673">
    <property type="term" value="F:oligopeptide transmembrane transporter activity"/>
    <property type="evidence" value="ECO:0007669"/>
    <property type="project" value="InterPro"/>
</dbReference>
<evidence type="ECO:0000256" key="5">
    <source>
        <dbReference type="ARBA" id="ARBA00023136"/>
    </source>
</evidence>